<name>A0AAV6H6D1_9TELE</name>
<evidence type="ECO:0000313" key="4">
    <source>
        <dbReference type="Proteomes" id="UP000823561"/>
    </source>
</evidence>
<dbReference type="Pfam" id="PF00168">
    <property type="entry name" value="C2"/>
    <property type="match status" value="1"/>
</dbReference>
<proteinExistence type="predicted"/>
<dbReference type="GO" id="GO:0001913">
    <property type="term" value="P:T cell mediated cytotoxicity"/>
    <property type="evidence" value="ECO:0007669"/>
    <property type="project" value="TreeGrafter"/>
</dbReference>
<dbReference type="PROSITE" id="PS50004">
    <property type="entry name" value="C2"/>
    <property type="match status" value="1"/>
</dbReference>
<dbReference type="GO" id="GO:0016020">
    <property type="term" value="C:membrane"/>
    <property type="evidence" value="ECO:0007669"/>
    <property type="project" value="TreeGrafter"/>
</dbReference>
<evidence type="ECO:0000313" key="3">
    <source>
        <dbReference type="EMBL" id="KAG5281615.1"/>
    </source>
</evidence>
<dbReference type="InterPro" id="IPR052784">
    <property type="entry name" value="Perforin-1_pore-forming"/>
</dbReference>
<feature type="region of interest" description="Disordered" evidence="1">
    <location>
        <begin position="1"/>
        <end position="20"/>
    </location>
</feature>
<dbReference type="GO" id="GO:0001771">
    <property type="term" value="P:immunological synapse formation"/>
    <property type="evidence" value="ECO:0007669"/>
    <property type="project" value="TreeGrafter"/>
</dbReference>
<gene>
    <name evidence="3" type="ORF">AALO_G00074340</name>
</gene>
<dbReference type="EMBL" id="JADWDJ010000005">
    <property type="protein sequence ID" value="KAG5281615.1"/>
    <property type="molecule type" value="Genomic_DNA"/>
</dbReference>
<evidence type="ECO:0000256" key="1">
    <source>
        <dbReference type="SAM" id="MobiDB-lite"/>
    </source>
</evidence>
<dbReference type="GO" id="GO:0051607">
    <property type="term" value="P:defense response to virus"/>
    <property type="evidence" value="ECO:0007669"/>
    <property type="project" value="TreeGrafter"/>
</dbReference>
<reference evidence="3" key="1">
    <citation type="submission" date="2020-10" db="EMBL/GenBank/DDBJ databases">
        <title>Chromosome-scale genome assembly of the Allis shad, Alosa alosa.</title>
        <authorList>
            <person name="Margot Z."/>
            <person name="Christophe K."/>
            <person name="Cabau C."/>
            <person name="Louis A."/>
            <person name="Berthelot C."/>
            <person name="Parey E."/>
            <person name="Roest Crollius H."/>
            <person name="Montfort J."/>
            <person name="Robinson-Rechavi M."/>
            <person name="Bucao C."/>
            <person name="Bouchez O."/>
            <person name="Gislard M."/>
            <person name="Lluch J."/>
            <person name="Milhes M."/>
            <person name="Lampietro C."/>
            <person name="Lopez Roques C."/>
            <person name="Donnadieu C."/>
            <person name="Braasch I."/>
            <person name="Desvignes T."/>
            <person name="Postlethwait J."/>
            <person name="Bobe J."/>
            <person name="Guiguen Y."/>
        </authorList>
    </citation>
    <scope>NUCLEOTIDE SEQUENCE</scope>
    <source>
        <strain evidence="3">M-15738</strain>
        <tissue evidence="3">Blood</tissue>
    </source>
</reference>
<dbReference type="SUPFAM" id="SSF49562">
    <property type="entry name" value="C2 domain (Calcium/lipid-binding domain, CaLB)"/>
    <property type="match status" value="1"/>
</dbReference>
<keyword evidence="4" id="KW-1185">Reference proteome</keyword>
<dbReference type="Gene3D" id="2.60.40.150">
    <property type="entry name" value="C2 domain"/>
    <property type="match status" value="1"/>
</dbReference>
<dbReference type="SMART" id="SM00239">
    <property type="entry name" value="C2"/>
    <property type="match status" value="1"/>
</dbReference>
<dbReference type="GO" id="GO:0022829">
    <property type="term" value="F:wide pore channel activity"/>
    <property type="evidence" value="ECO:0007669"/>
    <property type="project" value="TreeGrafter"/>
</dbReference>
<feature type="domain" description="C2" evidence="2">
    <location>
        <begin position="40"/>
        <end position="164"/>
    </location>
</feature>
<comment type="caution">
    <text evidence="3">The sequence shown here is derived from an EMBL/GenBank/DDBJ whole genome shotgun (WGS) entry which is preliminary data.</text>
</comment>
<dbReference type="Proteomes" id="UP000823561">
    <property type="component" value="Chromosome 5"/>
</dbReference>
<dbReference type="AlphaFoldDB" id="A0AAV6H6D1"/>
<protein>
    <recommendedName>
        <fullName evidence="2">C2 domain-containing protein</fullName>
    </recommendedName>
</protein>
<dbReference type="PANTHER" id="PTHR46096:SF1">
    <property type="entry name" value="PERFORIN 1.5"/>
    <property type="match status" value="1"/>
</dbReference>
<dbReference type="InterPro" id="IPR000008">
    <property type="entry name" value="C2_dom"/>
</dbReference>
<evidence type="ECO:0000259" key="2">
    <source>
        <dbReference type="PROSITE" id="PS50004"/>
    </source>
</evidence>
<sequence>MIKGESQSSDRTEATAQTTGVTAQTTVLDHSLAMTSCYFTSRFLLLACGLAMSHLSPVHAGLRVWGFQASNLVGDPTTPPDPYVKVWYGNTFGGMTDFQKDIHSPVWKAEFNFPSARAGSGILVEVWDKDLMHDDQLGKCSNTAKEGSYTVTCRFSRGHITYSYEMS</sequence>
<organism evidence="3 4">
    <name type="scientific">Alosa alosa</name>
    <name type="common">allis shad</name>
    <dbReference type="NCBI Taxonomy" id="278164"/>
    <lineage>
        <taxon>Eukaryota</taxon>
        <taxon>Metazoa</taxon>
        <taxon>Chordata</taxon>
        <taxon>Craniata</taxon>
        <taxon>Vertebrata</taxon>
        <taxon>Euteleostomi</taxon>
        <taxon>Actinopterygii</taxon>
        <taxon>Neopterygii</taxon>
        <taxon>Teleostei</taxon>
        <taxon>Clupei</taxon>
        <taxon>Clupeiformes</taxon>
        <taxon>Clupeoidei</taxon>
        <taxon>Clupeidae</taxon>
        <taxon>Alosa</taxon>
    </lineage>
</organism>
<accession>A0AAV6H6D1</accession>
<dbReference type="InterPro" id="IPR035892">
    <property type="entry name" value="C2_domain_sf"/>
</dbReference>
<dbReference type="PANTHER" id="PTHR46096">
    <property type="entry name" value="PERFORIN-1"/>
    <property type="match status" value="1"/>
</dbReference>